<gene>
    <name evidence="2" type="ORF">BRAFLDRAFT_86447</name>
</gene>
<feature type="chain" id="PRO_5002933899" evidence="1">
    <location>
        <begin position="28"/>
        <end position="115"/>
    </location>
</feature>
<reference evidence="2" key="1">
    <citation type="journal article" date="2008" name="Nature">
        <title>The amphioxus genome and the evolution of the chordate karyotype.</title>
        <authorList>
            <consortium name="US DOE Joint Genome Institute (JGI-PGF)"/>
            <person name="Putnam N.H."/>
            <person name="Butts T."/>
            <person name="Ferrier D.E.K."/>
            <person name="Furlong R.F."/>
            <person name="Hellsten U."/>
            <person name="Kawashima T."/>
            <person name="Robinson-Rechavi M."/>
            <person name="Shoguchi E."/>
            <person name="Terry A."/>
            <person name="Yu J.-K."/>
            <person name="Benito-Gutierrez E.L."/>
            <person name="Dubchak I."/>
            <person name="Garcia-Fernandez J."/>
            <person name="Gibson-Brown J.J."/>
            <person name="Grigoriev I.V."/>
            <person name="Horton A.C."/>
            <person name="de Jong P.J."/>
            <person name="Jurka J."/>
            <person name="Kapitonov V.V."/>
            <person name="Kohara Y."/>
            <person name="Kuroki Y."/>
            <person name="Lindquist E."/>
            <person name="Lucas S."/>
            <person name="Osoegawa K."/>
            <person name="Pennacchio L.A."/>
            <person name="Salamov A.A."/>
            <person name="Satou Y."/>
            <person name="Sauka-Spengler T."/>
            <person name="Schmutz J."/>
            <person name="Shin-I T."/>
            <person name="Toyoda A."/>
            <person name="Bronner-Fraser M."/>
            <person name="Fujiyama A."/>
            <person name="Holland L.Z."/>
            <person name="Holland P.W.H."/>
            <person name="Satoh N."/>
            <person name="Rokhsar D.S."/>
        </authorList>
    </citation>
    <scope>NUCLEOTIDE SEQUENCE [LARGE SCALE GENOMIC DNA]</scope>
    <source>
        <strain evidence="2">S238N-H82</strain>
        <tissue evidence="2">Testes</tissue>
    </source>
</reference>
<dbReference type="InParanoid" id="C3YP83"/>
<feature type="signal peptide" evidence="1">
    <location>
        <begin position="1"/>
        <end position="27"/>
    </location>
</feature>
<keyword evidence="1" id="KW-0732">Signal</keyword>
<evidence type="ECO:0000256" key="1">
    <source>
        <dbReference type="SAM" id="SignalP"/>
    </source>
</evidence>
<dbReference type="EMBL" id="GG666537">
    <property type="protein sequence ID" value="EEN57974.1"/>
    <property type="molecule type" value="Genomic_DNA"/>
</dbReference>
<proteinExistence type="predicted"/>
<accession>C3YP83</accession>
<dbReference type="AlphaFoldDB" id="C3YP83"/>
<evidence type="ECO:0000313" key="2">
    <source>
        <dbReference type="EMBL" id="EEN57974.1"/>
    </source>
</evidence>
<sequence>MAARKRSKRKCGLQVAIFLRGFPCVSSAIVGQSSGPVDNINSPCGEPATPPCRQMIDRPSGLNLPVTCRAKAMMADRGAMFESRELDGLFRAEQFRMIYGDAVTFRGSSEGTFHS</sequence>
<organism>
    <name type="scientific">Branchiostoma floridae</name>
    <name type="common">Florida lancelet</name>
    <name type="synonym">Amphioxus</name>
    <dbReference type="NCBI Taxonomy" id="7739"/>
    <lineage>
        <taxon>Eukaryota</taxon>
        <taxon>Metazoa</taxon>
        <taxon>Chordata</taxon>
        <taxon>Cephalochordata</taxon>
        <taxon>Leptocardii</taxon>
        <taxon>Amphioxiformes</taxon>
        <taxon>Branchiostomatidae</taxon>
        <taxon>Branchiostoma</taxon>
    </lineage>
</organism>
<protein>
    <submittedName>
        <fullName evidence="2">Uncharacterized protein</fullName>
    </submittedName>
</protein>
<name>C3YP83_BRAFL</name>